<dbReference type="EMBL" id="QIBX01000001">
    <property type="protein sequence ID" value="RNL41939.1"/>
    <property type="molecule type" value="Genomic_DNA"/>
</dbReference>
<dbReference type="OrthoDB" id="9779457at2"/>
<keyword evidence="4" id="KW-0411">Iron-sulfur</keyword>
<dbReference type="InterPro" id="IPR017900">
    <property type="entry name" value="4Fe4S_Fe_S_CS"/>
</dbReference>
<feature type="domain" description="4Fe-4S ferredoxin-type" evidence="5">
    <location>
        <begin position="56"/>
        <end position="88"/>
    </location>
</feature>
<dbReference type="PANTHER" id="PTHR43177:SF3">
    <property type="entry name" value="PROTEIN NRFC HOMOLOG"/>
    <property type="match status" value="1"/>
</dbReference>
<evidence type="ECO:0000313" key="7">
    <source>
        <dbReference type="Proteomes" id="UP000269591"/>
    </source>
</evidence>
<dbReference type="SUPFAM" id="SSF54862">
    <property type="entry name" value="4Fe-4S ferredoxins"/>
    <property type="match status" value="1"/>
</dbReference>
<dbReference type="GO" id="GO:0046872">
    <property type="term" value="F:metal ion binding"/>
    <property type="evidence" value="ECO:0007669"/>
    <property type="project" value="UniProtKB-KW"/>
</dbReference>
<evidence type="ECO:0000256" key="1">
    <source>
        <dbReference type="ARBA" id="ARBA00022485"/>
    </source>
</evidence>
<evidence type="ECO:0000259" key="5">
    <source>
        <dbReference type="PROSITE" id="PS51379"/>
    </source>
</evidence>
<dbReference type="InterPro" id="IPR050954">
    <property type="entry name" value="ET_IronSulfur_Cluster-Binding"/>
</dbReference>
<dbReference type="AlphaFoldDB" id="A0A3N0B5D4"/>
<keyword evidence="2" id="KW-0479">Metal-binding</keyword>
<feature type="domain" description="4Fe-4S ferredoxin-type" evidence="5">
    <location>
        <begin position="89"/>
        <end position="118"/>
    </location>
</feature>
<dbReference type="InterPro" id="IPR017896">
    <property type="entry name" value="4Fe4S_Fe-S-bd"/>
</dbReference>
<sequence>MANNSDSASPHYGMLIDLSTCVGCNACVAACKLENETPTGCFNTWIESWDTGVYPNVFRANLPKLCNHCVDAPCQSVCPTGATYTTDEGVVLVDHSRCIGCKYCMAACPYQVRWQDELTGEVSKCTFCYHRTSQGMQPKCVSTCITKSRLFGDLNDPESDISRRLAEVEPERLHAELGGEVSVFYVGLSATRQAPQASGVCRGGDLESER</sequence>
<dbReference type="Proteomes" id="UP000269591">
    <property type="component" value="Unassembled WGS sequence"/>
</dbReference>
<evidence type="ECO:0000256" key="2">
    <source>
        <dbReference type="ARBA" id="ARBA00022723"/>
    </source>
</evidence>
<feature type="domain" description="4Fe-4S ferredoxin-type" evidence="5">
    <location>
        <begin position="12"/>
        <end position="41"/>
    </location>
</feature>
<dbReference type="CDD" id="cd10551">
    <property type="entry name" value="PsrB"/>
    <property type="match status" value="1"/>
</dbReference>
<name>A0A3N0B5D4_9ACTN</name>
<dbReference type="RefSeq" id="WP_123207801.1">
    <property type="nucleotide sequence ID" value="NZ_JBHTHO010000004.1"/>
</dbReference>
<dbReference type="Pfam" id="PF13247">
    <property type="entry name" value="Fer4_11"/>
    <property type="match status" value="1"/>
</dbReference>
<accession>A0A3N0B5D4</accession>
<comment type="caution">
    <text evidence="6">The sequence shown here is derived from an EMBL/GenBank/DDBJ whole genome shotgun (WGS) entry which is preliminary data.</text>
</comment>
<organism evidence="6 7">
    <name type="scientific">Slackia equolifaciens</name>
    <dbReference type="NCBI Taxonomy" id="498718"/>
    <lineage>
        <taxon>Bacteria</taxon>
        <taxon>Bacillati</taxon>
        <taxon>Actinomycetota</taxon>
        <taxon>Coriobacteriia</taxon>
        <taxon>Eggerthellales</taxon>
        <taxon>Eggerthellaceae</taxon>
        <taxon>Slackia</taxon>
    </lineage>
</organism>
<evidence type="ECO:0000256" key="3">
    <source>
        <dbReference type="ARBA" id="ARBA00023004"/>
    </source>
</evidence>
<dbReference type="GO" id="GO:0051539">
    <property type="term" value="F:4 iron, 4 sulfur cluster binding"/>
    <property type="evidence" value="ECO:0007669"/>
    <property type="project" value="UniProtKB-KW"/>
</dbReference>
<dbReference type="PANTHER" id="PTHR43177">
    <property type="entry name" value="PROTEIN NRFC"/>
    <property type="match status" value="1"/>
</dbReference>
<proteinExistence type="predicted"/>
<dbReference type="Gene3D" id="3.30.70.20">
    <property type="match status" value="2"/>
</dbReference>
<evidence type="ECO:0000313" key="6">
    <source>
        <dbReference type="EMBL" id="RNL41939.1"/>
    </source>
</evidence>
<keyword evidence="7" id="KW-1185">Reference proteome</keyword>
<dbReference type="PROSITE" id="PS00198">
    <property type="entry name" value="4FE4S_FER_1"/>
    <property type="match status" value="1"/>
</dbReference>
<keyword evidence="3" id="KW-0408">Iron</keyword>
<dbReference type="PROSITE" id="PS51379">
    <property type="entry name" value="4FE4S_FER_2"/>
    <property type="match status" value="3"/>
</dbReference>
<protein>
    <submittedName>
        <fullName evidence="6">4Fe-4S ferredoxin</fullName>
    </submittedName>
</protein>
<evidence type="ECO:0000256" key="4">
    <source>
        <dbReference type="ARBA" id="ARBA00023014"/>
    </source>
</evidence>
<gene>
    <name evidence="6" type="ORF">DMP06_00560</name>
</gene>
<keyword evidence="1" id="KW-0004">4Fe-4S</keyword>
<reference evidence="7" key="1">
    <citation type="submission" date="2018-05" db="EMBL/GenBank/DDBJ databases">
        <title>Genome Sequencing of selected type strains of the family Eggerthellaceae.</title>
        <authorList>
            <person name="Danylec N."/>
            <person name="Stoll D.A."/>
            <person name="Doetsch A."/>
            <person name="Huch M."/>
        </authorList>
    </citation>
    <scope>NUCLEOTIDE SEQUENCE [LARGE SCALE GENOMIC DNA]</scope>
    <source>
        <strain evidence="7">DSM 24851</strain>
    </source>
</reference>